<name>A0AA40KRW7_9HYME</name>
<dbReference type="EMBL" id="JAHYIQ010000007">
    <property type="protein sequence ID" value="KAK1130525.1"/>
    <property type="molecule type" value="Genomic_DNA"/>
</dbReference>
<reference evidence="2" key="1">
    <citation type="submission" date="2021-10" db="EMBL/GenBank/DDBJ databases">
        <title>Melipona bicolor Genome sequencing and assembly.</title>
        <authorList>
            <person name="Araujo N.S."/>
            <person name="Arias M.C."/>
        </authorList>
    </citation>
    <scope>NUCLEOTIDE SEQUENCE</scope>
    <source>
        <strain evidence="2">USP_2M_L1-L4_2017</strain>
        <tissue evidence="2">Whole body</tissue>
    </source>
</reference>
<comment type="caution">
    <text evidence="2">The sequence shown here is derived from an EMBL/GenBank/DDBJ whole genome shotgun (WGS) entry which is preliminary data.</text>
</comment>
<keyword evidence="3" id="KW-1185">Reference proteome</keyword>
<dbReference type="Proteomes" id="UP001177670">
    <property type="component" value="Unassembled WGS sequence"/>
</dbReference>
<accession>A0AA40KRW7</accession>
<evidence type="ECO:0000313" key="3">
    <source>
        <dbReference type="Proteomes" id="UP001177670"/>
    </source>
</evidence>
<organism evidence="2 3">
    <name type="scientific">Melipona bicolor</name>
    <dbReference type="NCBI Taxonomy" id="60889"/>
    <lineage>
        <taxon>Eukaryota</taxon>
        <taxon>Metazoa</taxon>
        <taxon>Ecdysozoa</taxon>
        <taxon>Arthropoda</taxon>
        <taxon>Hexapoda</taxon>
        <taxon>Insecta</taxon>
        <taxon>Pterygota</taxon>
        <taxon>Neoptera</taxon>
        <taxon>Endopterygota</taxon>
        <taxon>Hymenoptera</taxon>
        <taxon>Apocrita</taxon>
        <taxon>Aculeata</taxon>
        <taxon>Apoidea</taxon>
        <taxon>Anthophila</taxon>
        <taxon>Apidae</taxon>
        <taxon>Melipona</taxon>
    </lineage>
</organism>
<sequence length="109" mass="12108">MTADDEEISNHPEPSNHRTPIRAGQVLLWYAVCTSGVYVLLVAPHHHVCQSTDRLHTLFAEGTLTDDRTGPLSVSPPLESRGAADRPRQPRRLSFLTFLCVSSGHHELE</sequence>
<feature type="region of interest" description="Disordered" evidence="1">
    <location>
        <begin position="64"/>
        <end position="89"/>
    </location>
</feature>
<proteinExistence type="predicted"/>
<gene>
    <name evidence="2" type="ORF">K0M31_018652</name>
</gene>
<dbReference type="AlphaFoldDB" id="A0AA40KRW7"/>
<evidence type="ECO:0000256" key="1">
    <source>
        <dbReference type="SAM" id="MobiDB-lite"/>
    </source>
</evidence>
<protein>
    <submittedName>
        <fullName evidence="2">Uncharacterized protein</fullName>
    </submittedName>
</protein>
<evidence type="ECO:0000313" key="2">
    <source>
        <dbReference type="EMBL" id="KAK1130525.1"/>
    </source>
</evidence>